<evidence type="ECO:0000256" key="3">
    <source>
        <dbReference type="PIRNR" id="PIRNR021362"/>
    </source>
</evidence>
<evidence type="ECO:0000313" key="5">
    <source>
        <dbReference type="Proteomes" id="UP001595916"/>
    </source>
</evidence>
<comment type="caution">
    <text evidence="4">The sequence shown here is derived from an EMBL/GenBank/DDBJ whole genome shotgun (WGS) entry which is preliminary data.</text>
</comment>
<evidence type="ECO:0000256" key="2">
    <source>
        <dbReference type="ARBA" id="ARBA00022801"/>
    </source>
</evidence>
<dbReference type="InterPro" id="IPR009206">
    <property type="entry name" value="Nucleotidase_putative"/>
</dbReference>
<sequence length="187" mass="21758">MNICIDIDGTMTTCDYYIPFFNDFFKKDIIFEEIKDYDLKKVYGISEVEMSRFYDLVGNNMHSSATIQPHASATILKWNKQHKVYIVTARLKENEFITLEWLKKHNLEDISLHSLGSPAKLEFSKSIGCDVFIEDHPQESVRIAETGIKVLLMDNPYNADVTHQNITRVKNWYEIDNLLEVFANGRI</sequence>
<dbReference type="EC" id="3.1.3.-" evidence="3"/>
<gene>
    <name evidence="4" type="ORF">ACFO4R_04910</name>
</gene>
<dbReference type="PIRSF" id="PIRSF021362">
    <property type="entry name" value="UCP021362_HAD"/>
    <property type="match status" value="1"/>
</dbReference>
<evidence type="ECO:0000313" key="4">
    <source>
        <dbReference type="EMBL" id="MFC4804417.1"/>
    </source>
</evidence>
<dbReference type="PANTHER" id="PTHR35134">
    <property type="entry name" value="NUCLEOTIDASE YQFW-RELATED"/>
    <property type="match status" value="1"/>
</dbReference>
<dbReference type="InterPro" id="IPR036412">
    <property type="entry name" value="HAD-like_sf"/>
</dbReference>
<dbReference type="EMBL" id="JBHSHL010000014">
    <property type="protein sequence ID" value="MFC4804417.1"/>
    <property type="molecule type" value="Genomic_DNA"/>
</dbReference>
<keyword evidence="2 3" id="KW-0378">Hydrolase</keyword>
<proteinExistence type="inferred from homology"/>
<dbReference type="InterPro" id="IPR052419">
    <property type="entry name" value="5_3-deoxyribonucleotidase-like"/>
</dbReference>
<accession>A0ABV9QJ75</accession>
<dbReference type="Proteomes" id="UP001595916">
    <property type="component" value="Unassembled WGS sequence"/>
</dbReference>
<reference evidence="5" key="1">
    <citation type="journal article" date="2019" name="Int. J. Syst. Evol. Microbiol.">
        <title>The Global Catalogue of Microorganisms (GCM) 10K type strain sequencing project: providing services to taxonomists for standard genome sequencing and annotation.</title>
        <authorList>
            <consortium name="The Broad Institute Genomics Platform"/>
            <consortium name="The Broad Institute Genome Sequencing Center for Infectious Disease"/>
            <person name="Wu L."/>
            <person name="Ma J."/>
        </authorList>
    </citation>
    <scope>NUCLEOTIDE SEQUENCE [LARGE SCALE GENOMIC DNA]</scope>
    <source>
        <strain evidence="5">CCUG 46385</strain>
    </source>
</reference>
<evidence type="ECO:0000256" key="1">
    <source>
        <dbReference type="ARBA" id="ARBA00009589"/>
    </source>
</evidence>
<keyword evidence="5" id="KW-1185">Reference proteome</keyword>
<comment type="similarity">
    <text evidence="1 3">Belongs to the 5'(3')-deoxyribonucleotidase family.</text>
</comment>
<dbReference type="RefSeq" id="WP_379787923.1">
    <property type="nucleotide sequence ID" value="NZ_JBHSHL010000014.1"/>
</dbReference>
<dbReference type="InterPro" id="IPR023214">
    <property type="entry name" value="HAD_sf"/>
</dbReference>
<name>A0ABV9QJ75_9FIRM</name>
<dbReference type="PANTHER" id="PTHR35134:SF2">
    <property type="entry name" value="NUCLEOTIDASE YQFW-RELATED"/>
    <property type="match status" value="1"/>
</dbReference>
<dbReference type="SUPFAM" id="SSF56784">
    <property type="entry name" value="HAD-like"/>
    <property type="match status" value="1"/>
</dbReference>
<protein>
    <recommendedName>
        <fullName evidence="3">Nucleotidase</fullName>
        <ecNumber evidence="3">3.1.3.-</ecNumber>
    </recommendedName>
</protein>
<organism evidence="4 5">
    <name type="scientific">Filifactor villosus</name>
    <dbReference type="NCBI Taxonomy" id="29374"/>
    <lineage>
        <taxon>Bacteria</taxon>
        <taxon>Bacillati</taxon>
        <taxon>Bacillota</taxon>
        <taxon>Clostridia</taxon>
        <taxon>Peptostreptococcales</taxon>
        <taxon>Filifactoraceae</taxon>
        <taxon>Filifactor</taxon>
    </lineage>
</organism>
<dbReference type="Gene3D" id="3.40.50.1000">
    <property type="entry name" value="HAD superfamily/HAD-like"/>
    <property type="match status" value="1"/>
</dbReference>